<keyword evidence="2" id="KW-0812">Transmembrane</keyword>
<sequence length="296" mass="33286">MEEVVEEVAYLIRKSNIARKQKRSAQLLRQSTFLFQFLKSIPSHQLHTLSPWIACFTKASVALSVSVDLLRDAEIRLLPLVIKVVHSICILTWVFFFLVNLFQVYPKVKVRTDGQDDQPPHSWSSLLSLKDVQFLCLQDSCSPAKGHQDESPPPIARIPKSYAPTVIMPKVAVSEGTDKKNNFTEQDRPNIRASSIPRPRAVLSSPDNDAVIGNNYYKTKVARSSALKNSKVIQNRHELCKVVPSRISDASTPTNTRESKSTPDNKSEVKVKKGLPAEVSSQRRKIATDKPRCMRI</sequence>
<keyword evidence="2" id="KW-0472">Membrane</keyword>
<gene>
    <name evidence="3" type="ORF">DKX38_013258</name>
</gene>
<evidence type="ECO:0000256" key="2">
    <source>
        <dbReference type="SAM" id="Phobius"/>
    </source>
</evidence>
<feature type="region of interest" description="Disordered" evidence="1">
    <location>
        <begin position="246"/>
        <end position="296"/>
    </location>
</feature>
<keyword evidence="4" id="KW-1185">Reference proteome</keyword>
<dbReference type="AlphaFoldDB" id="A0A5N5LSR3"/>
<accession>A0A5N5LSR3</accession>
<protein>
    <submittedName>
        <fullName evidence="3">Uncharacterized protein</fullName>
    </submittedName>
</protein>
<dbReference type="Proteomes" id="UP000326939">
    <property type="component" value="Chromosome 8"/>
</dbReference>
<proteinExistence type="predicted"/>
<evidence type="ECO:0000313" key="4">
    <source>
        <dbReference type="Proteomes" id="UP000326939"/>
    </source>
</evidence>
<feature type="compositionally biased region" description="Basic and acidic residues" evidence="1">
    <location>
        <begin position="257"/>
        <end position="271"/>
    </location>
</feature>
<organism evidence="3 4">
    <name type="scientific">Salix brachista</name>
    <dbReference type="NCBI Taxonomy" id="2182728"/>
    <lineage>
        <taxon>Eukaryota</taxon>
        <taxon>Viridiplantae</taxon>
        <taxon>Streptophyta</taxon>
        <taxon>Embryophyta</taxon>
        <taxon>Tracheophyta</taxon>
        <taxon>Spermatophyta</taxon>
        <taxon>Magnoliopsida</taxon>
        <taxon>eudicotyledons</taxon>
        <taxon>Gunneridae</taxon>
        <taxon>Pentapetalae</taxon>
        <taxon>rosids</taxon>
        <taxon>fabids</taxon>
        <taxon>Malpighiales</taxon>
        <taxon>Salicaceae</taxon>
        <taxon>Saliceae</taxon>
        <taxon>Salix</taxon>
    </lineage>
</organism>
<dbReference type="EMBL" id="VDCV01000008">
    <property type="protein sequence ID" value="KAB5545146.1"/>
    <property type="molecule type" value="Genomic_DNA"/>
</dbReference>
<feature type="compositionally biased region" description="Basic and acidic residues" evidence="1">
    <location>
        <begin position="286"/>
        <end position="296"/>
    </location>
</feature>
<name>A0A5N5LSR3_9ROSI</name>
<comment type="caution">
    <text evidence="3">The sequence shown here is derived from an EMBL/GenBank/DDBJ whole genome shotgun (WGS) entry which is preliminary data.</text>
</comment>
<reference evidence="4" key="1">
    <citation type="journal article" date="2019" name="Gigascience">
        <title>De novo genome assembly of the endangered Acer yangbiense, a plant species with extremely small populations endemic to Yunnan Province, China.</title>
        <authorList>
            <person name="Yang J."/>
            <person name="Wariss H.M."/>
            <person name="Tao L."/>
            <person name="Zhang R."/>
            <person name="Yun Q."/>
            <person name="Hollingsworth P."/>
            <person name="Dao Z."/>
            <person name="Luo G."/>
            <person name="Guo H."/>
            <person name="Ma Y."/>
            <person name="Sun W."/>
        </authorList>
    </citation>
    <scope>NUCLEOTIDE SEQUENCE [LARGE SCALE GENOMIC DNA]</scope>
    <source>
        <strain evidence="4">cv. br00</strain>
    </source>
</reference>
<feature type="transmembrane region" description="Helical" evidence="2">
    <location>
        <begin position="77"/>
        <end position="102"/>
    </location>
</feature>
<dbReference type="PANTHER" id="PTHR38932:SF1">
    <property type="entry name" value="DUF4005 DOMAIN-CONTAINING PROTEIN"/>
    <property type="match status" value="1"/>
</dbReference>
<evidence type="ECO:0000313" key="3">
    <source>
        <dbReference type="EMBL" id="KAB5545146.1"/>
    </source>
</evidence>
<keyword evidence="2" id="KW-1133">Transmembrane helix</keyword>
<dbReference type="PANTHER" id="PTHR38932">
    <property type="entry name" value="BNAC03G64660D PROTEIN"/>
    <property type="match status" value="1"/>
</dbReference>
<evidence type="ECO:0000256" key="1">
    <source>
        <dbReference type="SAM" id="MobiDB-lite"/>
    </source>
</evidence>